<evidence type="ECO:0000256" key="3">
    <source>
        <dbReference type="ARBA" id="ARBA00022801"/>
    </source>
</evidence>
<comment type="caution">
    <text evidence="7">The sequence shown here is derived from an EMBL/GenBank/DDBJ whole genome shotgun (WGS) entry which is preliminary data.</text>
</comment>
<dbReference type="InterPro" id="IPR000675">
    <property type="entry name" value="Cutinase/axe"/>
</dbReference>
<comment type="similarity">
    <text evidence="1">Belongs to the cutinase family.</text>
</comment>
<keyword evidence="6" id="KW-0732">Signal</keyword>
<keyword evidence="8" id="KW-1185">Reference proteome</keyword>
<evidence type="ECO:0000256" key="1">
    <source>
        <dbReference type="ARBA" id="ARBA00007534"/>
    </source>
</evidence>
<dbReference type="PANTHER" id="PTHR33630">
    <property type="entry name" value="CUTINASE RV1984C-RELATED-RELATED"/>
    <property type="match status" value="1"/>
</dbReference>
<dbReference type="SUPFAM" id="SSF53474">
    <property type="entry name" value="alpha/beta-Hydrolases"/>
    <property type="match status" value="1"/>
</dbReference>
<dbReference type="RefSeq" id="WP_222682537.1">
    <property type="nucleotide sequence ID" value="NZ_JABUBT010000016.1"/>
</dbReference>
<dbReference type="PANTHER" id="PTHR33630:SF9">
    <property type="entry name" value="CUTINASE 4"/>
    <property type="match status" value="1"/>
</dbReference>
<keyword evidence="4" id="KW-1015">Disulfide bond</keyword>
<dbReference type="InterPro" id="IPR029058">
    <property type="entry name" value="AB_hydrolase_fold"/>
</dbReference>
<feature type="compositionally biased region" description="Pro residues" evidence="5">
    <location>
        <begin position="431"/>
        <end position="467"/>
    </location>
</feature>
<name>A0ABS7NYW9_9NOCA</name>
<evidence type="ECO:0000313" key="7">
    <source>
        <dbReference type="EMBL" id="MBY6365325.1"/>
    </source>
</evidence>
<evidence type="ECO:0000256" key="6">
    <source>
        <dbReference type="SAM" id="SignalP"/>
    </source>
</evidence>
<organism evidence="7 8">
    <name type="scientific">Rhodococcoides corynebacterioides</name>
    <dbReference type="NCBI Taxonomy" id="53972"/>
    <lineage>
        <taxon>Bacteria</taxon>
        <taxon>Bacillati</taxon>
        <taxon>Actinomycetota</taxon>
        <taxon>Actinomycetes</taxon>
        <taxon>Mycobacteriales</taxon>
        <taxon>Nocardiaceae</taxon>
        <taxon>Rhodococcoides</taxon>
    </lineage>
</organism>
<feature type="chain" id="PRO_5046506476" evidence="6">
    <location>
        <begin position="34"/>
        <end position="491"/>
    </location>
</feature>
<reference evidence="7 8" key="1">
    <citation type="submission" date="2020-06" db="EMBL/GenBank/DDBJ databases">
        <title>Taxonomy, biology and ecology of Rhodococcus bacteria occurring in California pistachio and other woody hosts as revealed by genome sequence analyses.</title>
        <authorList>
            <person name="Gai Y."/>
            <person name="Riely B."/>
        </authorList>
    </citation>
    <scope>NUCLEOTIDE SEQUENCE [LARGE SCALE GENOMIC DNA]</scope>
    <source>
        <strain evidence="7 8">BP-281</strain>
    </source>
</reference>
<evidence type="ECO:0000313" key="8">
    <source>
        <dbReference type="Proteomes" id="UP000825228"/>
    </source>
</evidence>
<accession>A0ABS7NYW9</accession>
<protein>
    <submittedName>
        <fullName evidence="7">Cutinase family protein</fullName>
    </submittedName>
</protein>
<evidence type="ECO:0000256" key="2">
    <source>
        <dbReference type="ARBA" id="ARBA00022487"/>
    </source>
</evidence>
<keyword evidence="3" id="KW-0378">Hydrolase</keyword>
<dbReference type="Gene3D" id="3.40.50.1820">
    <property type="entry name" value="alpha/beta hydrolase"/>
    <property type="match status" value="1"/>
</dbReference>
<feature type="region of interest" description="Disordered" evidence="5">
    <location>
        <begin position="219"/>
        <end position="240"/>
    </location>
</feature>
<dbReference type="EMBL" id="JABUBU010000001">
    <property type="protein sequence ID" value="MBY6365325.1"/>
    <property type="molecule type" value="Genomic_DNA"/>
</dbReference>
<feature type="signal peptide" evidence="6">
    <location>
        <begin position="1"/>
        <end position="33"/>
    </location>
</feature>
<dbReference type="Pfam" id="PF01083">
    <property type="entry name" value="Cutinase"/>
    <property type="match status" value="1"/>
</dbReference>
<proteinExistence type="inferred from homology"/>
<sequence length="491" mass="52225">MRVTRTQWTARVRRTVVVASTLLLTVGGPTALAAPVTPSDPLGLGDDPVESVLDVFGAGTEVDVDPNNYALDCPDVLIVAVTGATDSETTRNPLDEVDRLPWSNWTGNVTVPVGEAEADHPGRVGWVYVPYASTYGVDATAIVPTYQESVREALAGTNRFLEENKAKCGSGTKFVLLGYSVGAEVMERLAVDIGSRPSTATVTSDDIAGVALVGDPYRPAGTPSLGRPGPSGGGFMSSEPKDYGTLTPKMQWFCRPGDIACDAPLRLGILPLAMNVFGQMHFTFAAPGLLVTDFAAAAADLAARTIAHVFTDPDFATSDESVLDVMLRVSDRTEDTSPTPPLPSPQEVSDAVQWALGPGRPVVEAKLAAEAEGFAEDNADISQLWEKPYLELGFLQHLYYWDNFPDNGRDWESERIVGWISDLAREQSEAPPAPAPAEPTPPTAPEPPAAPRVIPPVNPGYLAPPSPEQESIPTTFDEILKSLGIPAEPGK</sequence>
<gene>
    <name evidence="7" type="ORF">HQ603_01015</name>
</gene>
<dbReference type="Proteomes" id="UP000825228">
    <property type="component" value="Unassembled WGS sequence"/>
</dbReference>
<evidence type="ECO:0000256" key="4">
    <source>
        <dbReference type="ARBA" id="ARBA00023157"/>
    </source>
</evidence>
<feature type="region of interest" description="Disordered" evidence="5">
    <location>
        <begin position="426"/>
        <end position="475"/>
    </location>
</feature>
<evidence type="ECO:0000256" key="5">
    <source>
        <dbReference type="SAM" id="MobiDB-lite"/>
    </source>
</evidence>
<dbReference type="SMART" id="SM01110">
    <property type="entry name" value="Cutinase"/>
    <property type="match status" value="1"/>
</dbReference>
<keyword evidence="2" id="KW-0719">Serine esterase</keyword>